<comment type="caution">
    <text evidence="4">The sequence shown here is derived from an EMBL/GenBank/DDBJ whole genome shotgun (WGS) entry which is preliminary data.</text>
</comment>
<organism evidence="4 5">
    <name type="scientific">Roseateles agri</name>
    <dbReference type="NCBI Taxonomy" id="3098619"/>
    <lineage>
        <taxon>Bacteria</taxon>
        <taxon>Pseudomonadati</taxon>
        <taxon>Pseudomonadota</taxon>
        <taxon>Betaproteobacteria</taxon>
        <taxon>Burkholderiales</taxon>
        <taxon>Sphaerotilaceae</taxon>
        <taxon>Roseateles</taxon>
    </lineage>
</organism>
<dbReference type="PANTHER" id="PTHR46394">
    <property type="entry name" value="ANNEXIN"/>
    <property type="match status" value="1"/>
</dbReference>
<dbReference type="EMBL" id="JAXCLA010000003">
    <property type="protein sequence ID" value="MDY0745052.1"/>
    <property type="molecule type" value="Genomic_DNA"/>
</dbReference>
<dbReference type="PANTHER" id="PTHR46394:SF1">
    <property type="entry name" value="PNPLA DOMAIN-CONTAINING PROTEIN"/>
    <property type="match status" value="1"/>
</dbReference>
<proteinExistence type="predicted"/>
<dbReference type="InterPro" id="IPR002641">
    <property type="entry name" value="PNPLA_dom"/>
</dbReference>
<dbReference type="InterPro" id="IPR052580">
    <property type="entry name" value="Lipid_Hydrolase"/>
</dbReference>
<keyword evidence="5" id="KW-1185">Reference proteome</keyword>
<feature type="active site" description="Nucleophile" evidence="2">
    <location>
        <position position="137"/>
    </location>
</feature>
<protein>
    <submittedName>
        <fullName evidence="4">Patatin-like phospholipase family protein</fullName>
    </submittedName>
</protein>
<keyword evidence="1 2" id="KW-0443">Lipid metabolism</keyword>
<feature type="short sequence motif" description="DGA/G" evidence="2">
    <location>
        <begin position="336"/>
        <end position="338"/>
    </location>
</feature>
<dbReference type="Proteomes" id="UP001285263">
    <property type="component" value="Unassembled WGS sequence"/>
</dbReference>
<dbReference type="PROSITE" id="PS51635">
    <property type="entry name" value="PNPLA"/>
    <property type="match status" value="1"/>
</dbReference>
<name>A0ABU5DFJ0_9BURK</name>
<evidence type="ECO:0000259" key="3">
    <source>
        <dbReference type="PROSITE" id="PS51635"/>
    </source>
</evidence>
<evidence type="ECO:0000313" key="5">
    <source>
        <dbReference type="Proteomes" id="UP001285263"/>
    </source>
</evidence>
<dbReference type="Gene3D" id="3.40.1090.10">
    <property type="entry name" value="Cytosolic phospholipase A2 catalytic domain"/>
    <property type="match status" value="1"/>
</dbReference>
<dbReference type="Gene3D" id="1.20.1050.100">
    <property type="match status" value="1"/>
</dbReference>
<dbReference type="Pfam" id="PF01734">
    <property type="entry name" value="Patatin"/>
    <property type="match status" value="1"/>
</dbReference>
<feature type="domain" description="PNPLA" evidence="3">
    <location>
        <begin position="102"/>
        <end position="349"/>
    </location>
</feature>
<gene>
    <name evidence="4" type="ORF">SNE35_11060</name>
</gene>
<evidence type="ECO:0000256" key="1">
    <source>
        <dbReference type="ARBA" id="ARBA00023098"/>
    </source>
</evidence>
<evidence type="ECO:0000256" key="2">
    <source>
        <dbReference type="PROSITE-ProRule" id="PRU01161"/>
    </source>
</evidence>
<keyword evidence="2" id="KW-0442">Lipid degradation</keyword>
<feature type="short sequence motif" description="GXSXG" evidence="2">
    <location>
        <begin position="135"/>
        <end position="139"/>
    </location>
</feature>
<keyword evidence="2" id="KW-0378">Hydrolase</keyword>
<dbReference type="InterPro" id="IPR016035">
    <property type="entry name" value="Acyl_Trfase/lysoPLipase"/>
</dbReference>
<sequence>MDDDLKKDEWLRRVLGVEARRPSSVLPPVMRKPVRAVPLNTSLPHPAGAIQIPLGRPRSGAAIAPAAKPVAFVAPSGKKISVAKLPGGAVSYTAPPPPVKEVTFSGGGGKGVALPGAVKALEDSGVLKDARKIAGASVGSMTAALVAAGITSEEFTRIGNDDETTARIVEGTGGTKLGLLVRAMKNIGSPLTGGGLEDIVRDVLDETLRKRIVEYMDACGQRGEAPDPTAVAIVKRLASNKSGPTFGDLRQLSRVIPAIKEVVITGTYIKEFETNDKGKLSAVEGSGQGGQLYVFDADSEPDLEVAIAVHASASFPAAFKPVDIKLANGRTVRFIDGGVMNNTPTSSTLGQDERDLDPVPSGRGVTFVFEDKAGVADDLLAGKVKPEVGRMARLIDWFVGSEHIAAEYAKNRDLADKPEELVVVPLQITLPPKKPGGKEREVDMRGGTLEFNLPMEAKLALQQATEQATQTQIEREKQDRSRSFSCESQMLCCIPMDELQTLQSNDYEGAAAAVVFRERVAEMIAKLLDAVRQPAAKADPASLLNDPMATGLLNELDRLAGADADYQAFVARELNKQQALDAFLSAARQGGRSSPALAATYAVSDMLKVRAHADALLKELVYPQMKYQNKGGSGIETLQAMEQKLRAAKTVKALNAAIDMGVKHFKSKSDRSIPKRGHKKFAAALAQRKMK</sequence>
<dbReference type="SUPFAM" id="SSF52151">
    <property type="entry name" value="FabD/lysophospholipase-like"/>
    <property type="match status" value="1"/>
</dbReference>
<reference evidence="4 5" key="1">
    <citation type="submission" date="2023-11" db="EMBL/GenBank/DDBJ databases">
        <title>Paucibacter sp. nov., isolated from fresh soil in Korea.</title>
        <authorList>
            <person name="Le N.T.T."/>
        </authorList>
    </citation>
    <scope>NUCLEOTIDE SEQUENCE [LARGE SCALE GENOMIC DNA]</scope>
    <source>
        <strain evidence="4 5">R3-3</strain>
    </source>
</reference>
<dbReference type="RefSeq" id="WP_320422954.1">
    <property type="nucleotide sequence ID" value="NZ_JAXCLA010000003.1"/>
</dbReference>
<feature type="active site" description="Proton acceptor" evidence="2">
    <location>
        <position position="336"/>
    </location>
</feature>
<evidence type="ECO:0000313" key="4">
    <source>
        <dbReference type="EMBL" id="MDY0745052.1"/>
    </source>
</evidence>
<accession>A0ABU5DFJ0</accession>
<feature type="short sequence motif" description="GXGXXG" evidence="2">
    <location>
        <begin position="106"/>
        <end position="111"/>
    </location>
</feature>